<keyword evidence="6" id="KW-0029">Amino-acid transport</keyword>
<gene>
    <name evidence="12" type="ORF">FHX52_2870</name>
</gene>
<dbReference type="InterPro" id="IPR043429">
    <property type="entry name" value="ArtM/GltK/GlnP/TcyL/YhdX-like"/>
</dbReference>
<feature type="region of interest" description="Disordered" evidence="10">
    <location>
        <begin position="1"/>
        <end position="42"/>
    </location>
</feature>
<organism evidence="12 13">
    <name type="scientific">Humibacillus xanthopallidus</name>
    <dbReference type="NCBI Taxonomy" id="412689"/>
    <lineage>
        <taxon>Bacteria</taxon>
        <taxon>Bacillati</taxon>
        <taxon>Actinomycetota</taxon>
        <taxon>Actinomycetes</taxon>
        <taxon>Micrococcales</taxon>
        <taxon>Intrasporangiaceae</taxon>
        <taxon>Humibacillus</taxon>
    </lineage>
</organism>
<protein>
    <submittedName>
        <fullName evidence="12">Amino acid ABC transporter membrane protein (PAAT family)</fullName>
    </submittedName>
</protein>
<keyword evidence="4" id="KW-1003">Cell membrane</keyword>
<dbReference type="OrthoDB" id="92598at2"/>
<evidence type="ECO:0000259" key="11">
    <source>
        <dbReference type="PROSITE" id="PS50928"/>
    </source>
</evidence>
<dbReference type="Gene3D" id="1.10.3720.10">
    <property type="entry name" value="MetI-like"/>
    <property type="match status" value="1"/>
</dbReference>
<evidence type="ECO:0000256" key="5">
    <source>
        <dbReference type="ARBA" id="ARBA00022692"/>
    </source>
</evidence>
<evidence type="ECO:0000256" key="8">
    <source>
        <dbReference type="ARBA" id="ARBA00023136"/>
    </source>
</evidence>
<dbReference type="Proteomes" id="UP000320085">
    <property type="component" value="Unassembled WGS sequence"/>
</dbReference>
<evidence type="ECO:0000313" key="12">
    <source>
        <dbReference type="EMBL" id="TQN46164.1"/>
    </source>
</evidence>
<dbReference type="InterPro" id="IPR010065">
    <property type="entry name" value="AA_ABC_transptr_permease_3TM"/>
</dbReference>
<dbReference type="AlphaFoldDB" id="A0A543PQ13"/>
<feature type="transmembrane region" description="Helical" evidence="9">
    <location>
        <begin position="153"/>
        <end position="173"/>
    </location>
</feature>
<dbReference type="EMBL" id="VFQF01000002">
    <property type="protein sequence ID" value="TQN46164.1"/>
    <property type="molecule type" value="Genomic_DNA"/>
</dbReference>
<comment type="caution">
    <text evidence="12">The sequence shown here is derived from an EMBL/GenBank/DDBJ whole genome shotgun (WGS) entry which is preliminary data.</text>
</comment>
<evidence type="ECO:0000256" key="4">
    <source>
        <dbReference type="ARBA" id="ARBA00022475"/>
    </source>
</evidence>
<dbReference type="SUPFAM" id="SSF161098">
    <property type="entry name" value="MetI-like"/>
    <property type="match status" value="1"/>
</dbReference>
<proteinExistence type="inferred from homology"/>
<dbReference type="PROSITE" id="PS50928">
    <property type="entry name" value="ABC_TM1"/>
    <property type="match status" value="1"/>
</dbReference>
<feature type="transmembrane region" description="Helical" evidence="9">
    <location>
        <begin position="59"/>
        <end position="78"/>
    </location>
</feature>
<dbReference type="GO" id="GO:0022857">
    <property type="term" value="F:transmembrane transporter activity"/>
    <property type="evidence" value="ECO:0007669"/>
    <property type="project" value="InterPro"/>
</dbReference>
<dbReference type="GO" id="GO:0006865">
    <property type="term" value="P:amino acid transport"/>
    <property type="evidence" value="ECO:0007669"/>
    <property type="project" value="UniProtKB-KW"/>
</dbReference>
<feature type="transmembrane region" description="Helical" evidence="9">
    <location>
        <begin position="108"/>
        <end position="132"/>
    </location>
</feature>
<dbReference type="PANTHER" id="PTHR30614:SF20">
    <property type="entry name" value="GLUTAMINE TRANSPORT SYSTEM PERMEASE PROTEIN GLNP"/>
    <property type="match status" value="1"/>
</dbReference>
<dbReference type="InterPro" id="IPR035906">
    <property type="entry name" value="MetI-like_sf"/>
</dbReference>
<dbReference type="InterPro" id="IPR000515">
    <property type="entry name" value="MetI-like"/>
</dbReference>
<evidence type="ECO:0000256" key="10">
    <source>
        <dbReference type="SAM" id="MobiDB-lite"/>
    </source>
</evidence>
<feature type="transmembrane region" description="Helical" evidence="9">
    <location>
        <begin position="280"/>
        <end position="298"/>
    </location>
</feature>
<evidence type="ECO:0000256" key="1">
    <source>
        <dbReference type="ARBA" id="ARBA00004651"/>
    </source>
</evidence>
<reference evidence="12 13" key="1">
    <citation type="submission" date="2019-06" db="EMBL/GenBank/DDBJ databases">
        <title>Sequencing the genomes of 1000 actinobacteria strains.</title>
        <authorList>
            <person name="Klenk H.-P."/>
        </authorList>
    </citation>
    <scope>NUCLEOTIDE SEQUENCE [LARGE SCALE GENOMIC DNA]</scope>
    <source>
        <strain evidence="12 13">DSM 21776</strain>
    </source>
</reference>
<evidence type="ECO:0000256" key="2">
    <source>
        <dbReference type="ARBA" id="ARBA00010072"/>
    </source>
</evidence>
<keyword evidence="7 9" id="KW-1133">Transmembrane helix</keyword>
<comment type="similarity">
    <text evidence="2">Belongs to the binding-protein-dependent transport system permease family. HisMQ subfamily.</text>
</comment>
<evidence type="ECO:0000256" key="3">
    <source>
        <dbReference type="ARBA" id="ARBA00022448"/>
    </source>
</evidence>
<comment type="subcellular location">
    <subcellularLocation>
        <location evidence="1 9">Cell membrane</location>
        <topology evidence="1 9">Multi-pass membrane protein</topology>
    </subcellularLocation>
</comment>
<dbReference type="CDD" id="cd06261">
    <property type="entry name" value="TM_PBP2"/>
    <property type="match status" value="1"/>
</dbReference>
<evidence type="ECO:0000256" key="9">
    <source>
        <dbReference type="RuleBase" id="RU363032"/>
    </source>
</evidence>
<evidence type="ECO:0000256" key="7">
    <source>
        <dbReference type="ARBA" id="ARBA00022989"/>
    </source>
</evidence>
<accession>A0A543PQ13</accession>
<evidence type="ECO:0000256" key="6">
    <source>
        <dbReference type="ARBA" id="ARBA00022970"/>
    </source>
</evidence>
<sequence>MPSASSGAQAPDEAVGAASGGLSGGLSGGPAGGPGGDVWTPSQTELERRAYRRSRTTRSALISAVSTLLVGAVVIWLVTSSEGWPRVQETFFNWDKAVESFPAVLKGLWLNIRIMLICGVAIAVLGLTLAVMRTLKGPIFFPLRLFATAYVDLFRGLPLLLVILLLGFGVPALRLPNVTSAAEVWGGVAITLSYSAYVAEVFRAGIESVHPSQRAASRALGLSHGQTLRHVVLPQAVRRVTPPLMNDLVSLQKDSGLIAVLGVVDAIRAAQIETASDFNYTPYVVAGFLFICLTIPMARLTDHVARKQGWHGAGGTL</sequence>
<dbReference type="GO" id="GO:0043190">
    <property type="term" value="C:ATP-binding cassette (ABC) transporter complex"/>
    <property type="evidence" value="ECO:0007669"/>
    <property type="project" value="InterPro"/>
</dbReference>
<evidence type="ECO:0000313" key="13">
    <source>
        <dbReference type="Proteomes" id="UP000320085"/>
    </source>
</evidence>
<dbReference type="NCBIfam" id="TIGR01726">
    <property type="entry name" value="HEQRo_perm_3TM"/>
    <property type="match status" value="1"/>
</dbReference>
<dbReference type="PANTHER" id="PTHR30614">
    <property type="entry name" value="MEMBRANE COMPONENT OF AMINO ACID ABC TRANSPORTER"/>
    <property type="match status" value="1"/>
</dbReference>
<keyword evidence="5 9" id="KW-0812">Transmembrane</keyword>
<keyword evidence="3 9" id="KW-0813">Transport</keyword>
<name>A0A543PQ13_9MICO</name>
<feature type="domain" description="ABC transmembrane type-1" evidence="11">
    <location>
        <begin position="108"/>
        <end position="301"/>
    </location>
</feature>
<dbReference type="Pfam" id="PF00528">
    <property type="entry name" value="BPD_transp_1"/>
    <property type="match status" value="1"/>
</dbReference>
<feature type="compositionally biased region" description="Gly residues" evidence="10">
    <location>
        <begin position="18"/>
        <end position="36"/>
    </location>
</feature>
<keyword evidence="8 9" id="KW-0472">Membrane</keyword>